<dbReference type="STRING" id="1432141.A0A015KK24"/>
<protein>
    <recommendedName>
        <fullName evidence="3">Piwi domain-containing protein</fullName>
    </recommendedName>
</protein>
<dbReference type="Proteomes" id="UP000022910">
    <property type="component" value="Unassembled WGS sequence"/>
</dbReference>
<dbReference type="AlphaFoldDB" id="A0A015KK24"/>
<accession>A0A015KK24</accession>
<keyword evidence="2" id="KW-1185">Reference proteome</keyword>
<evidence type="ECO:0000313" key="2">
    <source>
        <dbReference type="Proteomes" id="UP000022910"/>
    </source>
</evidence>
<evidence type="ECO:0008006" key="3">
    <source>
        <dbReference type="Google" id="ProtNLM"/>
    </source>
</evidence>
<reference evidence="1 2" key="1">
    <citation type="submission" date="2014-02" db="EMBL/GenBank/DDBJ databases">
        <title>Single nucleus genome sequencing reveals high similarity among nuclei of an endomycorrhizal fungus.</title>
        <authorList>
            <person name="Lin K."/>
            <person name="Geurts R."/>
            <person name="Zhang Z."/>
            <person name="Limpens E."/>
            <person name="Saunders D.G."/>
            <person name="Mu D."/>
            <person name="Pang E."/>
            <person name="Cao H."/>
            <person name="Cha H."/>
            <person name="Lin T."/>
            <person name="Zhou Q."/>
            <person name="Shang Y."/>
            <person name="Li Y."/>
            <person name="Ivanov S."/>
            <person name="Sharma T."/>
            <person name="Velzen R.V."/>
            <person name="Ruijter N.D."/>
            <person name="Aanen D.K."/>
            <person name="Win J."/>
            <person name="Kamoun S."/>
            <person name="Bisseling T."/>
            <person name="Huang S."/>
        </authorList>
    </citation>
    <scope>NUCLEOTIDE SEQUENCE [LARGE SCALE GENOMIC DNA]</scope>
    <source>
        <strain evidence="2">DAOM197198w</strain>
    </source>
</reference>
<name>A0A015KK24_RHIIW</name>
<comment type="caution">
    <text evidence="1">The sequence shown here is derived from an EMBL/GenBank/DDBJ whole genome shotgun (WGS) entry which is preliminary data.</text>
</comment>
<dbReference type="EMBL" id="JEMT01017483">
    <property type="protein sequence ID" value="EXX67914.1"/>
    <property type="molecule type" value="Genomic_DNA"/>
</dbReference>
<organism evidence="1 2">
    <name type="scientific">Rhizophagus irregularis (strain DAOM 197198w)</name>
    <name type="common">Glomus intraradices</name>
    <dbReference type="NCBI Taxonomy" id="1432141"/>
    <lineage>
        <taxon>Eukaryota</taxon>
        <taxon>Fungi</taxon>
        <taxon>Fungi incertae sedis</taxon>
        <taxon>Mucoromycota</taxon>
        <taxon>Glomeromycotina</taxon>
        <taxon>Glomeromycetes</taxon>
        <taxon>Glomerales</taxon>
        <taxon>Glomeraceae</taxon>
        <taxon>Rhizophagus</taxon>
    </lineage>
</organism>
<gene>
    <name evidence="1" type="ORF">RirG_109850</name>
</gene>
<proteinExistence type="predicted"/>
<evidence type="ECO:0000313" key="1">
    <source>
        <dbReference type="EMBL" id="EXX67914.1"/>
    </source>
</evidence>
<dbReference type="HOGENOM" id="CLU_1696457_0_0_1"/>
<sequence length="155" mass="17725">MHVLSQQMINIRYQMVRVYLYLQVFIIKKTLTSTEGKITEADHDDFTKLSLTPSVTLFVNIPDNISESFYDGKVYVCYKDTVFQPSSALRNSTEFFNLVNQQYQNQPLPSILSLYTDGSPDHRCTFGSVQVALICLFLASDFDMLIAVRTVPHHS</sequence>